<reference evidence="1" key="1">
    <citation type="submission" date="2022-12" db="EMBL/GenBank/DDBJ databases">
        <title>Genome Sequence of Lasiodiplodia mahajangana.</title>
        <authorList>
            <person name="Buettner E."/>
        </authorList>
    </citation>
    <scope>NUCLEOTIDE SEQUENCE</scope>
    <source>
        <strain evidence="1">VT137</strain>
    </source>
</reference>
<dbReference type="Proteomes" id="UP001153332">
    <property type="component" value="Unassembled WGS sequence"/>
</dbReference>
<comment type="caution">
    <text evidence="1">The sequence shown here is derived from an EMBL/GenBank/DDBJ whole genome shotgun (WGS) entry which is preliminary data.</text>
</comment>
<sequence>MMSCPGSRPLIQLRVNENLEALLDIYLDHESEDFRLVPYCPTSPNPRSDSDECFQFLRGCLGECRSSHQFCTASPSPPSLPKRVLKIENKGSWPPTEHEQVLRLCEDEVDKAHYVALSHCWGNYQPLRALLSNRQALAEGISFSQLSAVFQDAIQVCLRMGIDYIWIDSLCIIQNDEKDWEKESAKMCDYYENALFTISASSSKDGSVPFLRQRPENWRPQYFRYVESSGRSINVISQRIARAGGYLSTTKQAIEDGDVLTTRAWTFQEGLLSKRVIYYTGANLVWACHTTKLVEDRRKPSINSADQLCSRELSSLGKDASKLWRRLISQFSNRDLTYPTDCLPALSGVATKFQRQLNWEYVAGLWKGDLPVSLTWAASRRKGSLSPPKTTHSEYIAPSWSWASILEPVYFPGFLDHYQSEKFVAVEEVYCKPAGLNPLGRVTSGQLVLSGIVFEISLSQEHLSRPAMTPGFLLGKSSDLLAQFTEDCLLVRSGSTLRRGRPSECFQPYSNVAVSCILLGMDLNPEQTEGPNFHALLLGDSGKDGVYERIGLAQFEYSDVFDDLGDAAHATKPWHGSGGGMSIEDNLILSTLLGRAKTPVEAQAALKAYGYVRRPRTQRIVESIRVTGAMLIGKGGQTGMEMKVAGNLLPRWDFISDLDMLEHGNEAIRKILDELAVPA</sequence>
<gene>
    <name evidence="1" type="ORF">O1611_g2875</name>
</gene>
<keyword evidence="2" id="KW-1185">Reference proteome</keyword>
<evidence type="ECO:0000313" key="1">
    <source>
        <dbReference type="EMBL" id="KAJ8130753.1"/>
    </source>
</evidence>
<evidence type="ECO:0000313" key="2">
    <source>
        <dbReference type="Proteomes" id="UP001153332"/>
    </source>
</evidence>
<dbReference type="EMBL" id="JAPUUL010000431">
    <property type="protein sequence ID" value="KAJ8130753.1"/>
    <property type="molecule type" value="Genomic_DNA"/>
</dbReference>
<organism evidence="1 2">
    <name type="scientific">Lasiodiplodia mahajangana</name>
    <dbReference type="NCBI Taxonomy" id="1108764"/>
    <lineage>
        <taxon>Eukaryota</taxon>
        <taxon>Fungi</taxon>
        <taxon>Dikarya</taxon>
        <taxon>Ascomycota</taxon>
        <taxon>Pezizomycotina</taxon>
        <taxon>Dothideomycetes</taxon>
        <taxon>Dothideomycetes incertae sedis</taxon>
        <taxon>Botryosphaeriales</taxon>
        <taxon>Botryosphaeriaceae</taxon>
        <taxon>Lasiodiplodia</taxon>
    </lineage>
</organism>
<proteinExistence type="predicted"/>
<accession>A0ACC2JU14</accession>
<name>A0ACC2JU14_9PEZI</name>
<protein>
    <submittedName>
        <fullName evidence="1">Uncharacterized protein</fullName>
    </submittedName>
</protein>